<reference evidence="1 2" key="1">
    <citation type="journal article" date="2020" name="Biotechnol. Biofuels">
        <title>New insights from the biogas microbiome by comprehensive genome-resolved metagenomics of nearly 1600 species originating from multiple anaerobic digesters.</title>
        <authorList>
            <person name="Campanaro S."/>
            <person name="Treu L."/>
            <person name="Rodriguez-R L.M."/>
            <person name="Kovalovszki A."/>
            <person name="Ziels R.M."/>
            <person name="Maus I."/>
            <person name="Zhu X."/>
            <person name="Kougias P.G."/>
            <person name="Basile A."/>
            <person name="Luo G."/>
            <person name="Schluter A."/>
            <person name="Konstantinidis K.T."/>
            <person name="Angelidaki I."/>
        </authorList>
    </citation>
    <scope>NUCLEOTIDE SEQUENCE [LARGE SCALE GENOMIC DNA]</scope>
    <source>
        <strain evidence="1">AS22ysBPME_79</strain>
    </source>
</reference>
<comment type="caution">
    <text evidence="1">The sequence shown here is derived from an EMBL/GenBank/DDBJ whole genome shotgun (WGS) entry which is preliminary data.</text>
</comment>
<dbReference type="Proteomes" id="UP000526302">
    <property type="component" value="Unassembled WGS sequence"/>
</dbReference>
<proteinExistence type="predicted"/>
<dbReference type="EMBL" id="JAAZKV010000009">
    <property type="protein sequence ID" value="NMA44405.1"/>
    <property type="molecule type" value="Genomic_DNA"/>
</dbReference>
<evidence type="ECO:0000313" key="2">
    <source>
        <dbReference type="Proteomes" id="UP000526302"/>
    </source>
</evidence>
<dbReference type="AlphaFoldDB" id="A0A7K4BYX9"/>
<accession>A0A7K4BYX9</accession>
<name>A0A7K4BYX9_9ARCH</name>
<organism evidence="1 2">
    <name type="scientific">Candidatus Iainarchaeum sp</name>
    <dbReference type="NCBI Taxonomy" id="3101447"/>
    <lineage>
        <taxon>Archaea</taxon>
        <taxon>Candidatus Iainarchaeota</taxon>
        <taxon>Candidatus Iainarchaeia</taxon>
        <taxon>Candidatus Iainarchaeales</taxon>
        <taxon>Candidatus Iainarchaeaceae</taxon>
        <taxon>Candidatus Iainarchaeum</taxon>
    </lineage>
</organism>
<evidence type="ECO:0000313" key="1">
    <source>
        <dbReference type="EMBL" id="NMA44405.1"/>
    </source>
</evidence>
<protein>
    <submittedName>
        <fullName evidence="1">Uncharacterized protein</fullName>
    </submittedName>
</protein>
<sequence>MVNNIFSQNKSGVLGNVLYLTNVTYVDSKREVLAEFSNKFDKKVERYKFFPFILLPKSIDGEKLKELLLSFSFKFFSLQEKENYFSLQSTSFVELKKIVSVLSKCFGKLPLVLEPERQFLIEKNWSYFDSFLYFENSLIKVDSFSKDVSFSVLPEIPFVEAMKINQEEATFFVNQAVLSNILKIPINLVPKNKQDQEEIFLENIFFKNAEFVSWEKENFVKTKNFTPFGYFDNFSSIDFSPVWVELFSKKFFNIGPETKNCSCCKPFTLEDKNLLPSSLIEVKFIESDFFFESSSPNFAQEFHFNHKDKLEREQKKKEFFLKHYPVGPFSSGQVEKVPLLDAKKLLEEGVVELGSNHLVDWFCLNKESFFSKELSSFSEKLKGFEEFSKNNQQSLFVSSFEFFFAEFFIKNFSELVAEIPFQLMNKGSKFHSVSLAKTIISIQESTLFKFKEFSEKEGYRVLHTNNRGAYVKGFSSLTLAKKFSSSLALPIPKIRSFAKNSKLT</sequence>
<gene>
    <name evidence="1" type="ORF">GX950_01155</name>
</gene>